<organism evidence="1 2">
    <name type="scientific">Arachis hypogaea</name>
    <name type="common">Peanut</name>
    <dbReference type="NCBI Taxonomy" id="3818"/>
    <lineage>
        <taxon>Eukaryota</taxon>
        <taxon>Viridiplantae</taxon>
        <taxon>Streptophyta</taxon>
        <taxon>Embryophyta</taxon>
        <taxon>Tracheophyta</taxon>
        <taxon>Spermatophyta</taxon>
        <taxon>Magnoliopsida</taxon>
        <taxon>eudicotyledons</taxon>
        <taxon>Gunneridae</taxon>
        <taxon>Pentapetalae</taxon>
        <taxon>rosids</taxon>
        <taxon>fabids</taxon>
        <taxon>Fabales</taxon>
        <taxon>Fabaceae</taxon>
        <taxon>Papilionoideae</taxon>
        <taxon>50 kb inversion clade</taxon>
        <taxon>dalbergioids sensu lato</taxon>
        <taxon>Dalbergieae</taxon>
        <taxon>Pterocarpus clade</taxon>
        <taxon>Arachis</taxon>
    </lineage>
</organism>
<sequence>MYVNHLTSWLRPEIKKAMYVHWADERFRHRCLTKKANKVLARCSKYTGDSTTKTRLCALLLETELAGELS</sequence>
<reference evidence="1 2" key="1">
    <citation type="submission" date="2019-01" db="EMBL/GenBank/DDBJ databases">
        <title>Sequencing of cultivated peanut Arachis hypogaea provides insights into genome evolution and oil improvement.</title>
        <authorList>
            <person name="Chen X."/>
        </authorList>
    </citation>
    <scope>NUCLEOTIDE SEQUENCE [LARGE SCALE GENOMIC DNA]</scope>
    <source>
        <strain evidence="2">cv. Fuhuasheng</strain>
        <tissue evidence="1">Leaves</tissue>
    </source>
</reference>
<name>A0A445DCX7_ARAHY</name>
<comment type="caution">
    <text evidence="1">The sequence shown here is derived from an EMBL/GenBank/DDBJ whole genome shotgun (WGS) entry which is preliminary data.</text>
</comment>
<evidence type="ECO:0000313" key="2">
    <source>
        <dbReference type="Proteomes" id="UP000289738"/>
    </source>
</evidence>
<gene>
    <name evidence="1" type="ORF">Ahy_A04g018133</name>
</gene>
<dbReference type="AlphaFoldDB" id="A0A445DCX7"/>
<dbReference type="EMBL" id="SDMP01000004">
    <property type="protein sequence ID" value="RYR61034.1"/>
    <property type="molecule type" value="Genomic_DNA"/>
</dbReference>
<proteinExistence type="predicted"/>
<protein>
    <submittedName>
        <fullName evidence="1">Uncharacterized protein</fullName>
    </submittedName>
</protein>
<accession>A0A445DCX7</accession>
<evidence type="ECO:0000313" key="1">
    <source>
        <dbReference type="EMBL" id="RYR61034.1"/>
    </source>
</evidence>
<keyword evidence="2" id="KW-1185">Reference proteome</keyword>
<dbReference type="Proteomes" id="UP000289738">
    <property type="component" value="Chromosome A04"/>
</dbReference>